<protein>
    <submittedName>
        <fullName evidence="1">Uncharacterized protein</fullName>
    </submittedName>
</protein>
<evidence type="ECO:0000313" key="1">
    <source>
        <dbReference type="EMBL" id="MEJ8302405.1"/>
    </source>
</evidence>
<keyword evidence="2" id="KW-1185">Reference proteome</keyword>
<dbReference type="Proteomes" id="UP001380953">
    <property type="component" value="Unassembled WGS sequence"/>
</dbReference>
<reference evidence="1" key="1">
    <citation type="submission" date="2024-03" db="EMBL/GenBank/DDBJ databases">
        <title>Whole genome sequecning of epiphytes from Marcgravia umbellata leaves.</title>
        <authorList>
            <person name="Kumar G."/>
            <person name="Savka M.A."/>
        </authorList>
    </citation>
    <scope>NUCLEOTIDE SEQUENCE</scope>
    <source>
        <strain evidence="1">RIT_BL5</strain>
    </source>
</reference>
<sequence>MEEEKERGTGRKGKPDGRTEGAQTFRRGRALHFLERLELKKETLAAQLEQNAFESIRPVIAGELKAVDGIIREFVQVFELHEKPEGCERGPGEHRGHRGHGRGRRHEERRDSNQEPDGDSLQQAENGEWTADESKLKGSAASDNGEAGN</sequence>
<organism evidence="1 2">
    <name type="scientific">Saccharibacillus sacchari</name>
    <dbReference type="NCBI Taxonomy" id="456493"/>
    <lineage>
        <taxon>Bacteria</taxon>
        <taxon>Bacillati</taxon>
        <taxon>Bacillota</taxon>
        <taxon>Bacilli</taxon>
        <taxon>Bacillales</taxon>
        <taxon>Paenibacillaceae</taxon>
        <taxon>Saccharibacillus</taxon>
    </lineage>
</organism>
<gene>
    <name evidence="1" type="ORF">WKI47_00600</name>
</gene>
<comment type="caution">
    <text evidence="1">The sequence shown here is derived from an EMBL/GenBank/DDBJ whole genome shotgun (WGS) entry which is preliminary data.</text>
</comment>
<accession>A0ACC6P658</accession>
<name>A0ACC6P658_9BACL</name>
<dbReference type="EMBL" id="JBBKAR010000001">
    <property type="protein sequence ID" value="MEJ8302405.1"/>
    <property type="molecule type" value="Genomic_DNA"/>
</dbReference>
<proteinExistence type="predicted"/>
<evidence type="ECO:0000313" key="2">
    <source>
        <dbReference type="Proteomes" id="UP001380953"/>
    </source>
</evidence>